<proteinExistence type="predicted"/>
<name>A0ABT9QVJ1_9ACTN</name>
<dbReference type="Pfam" id="PF06305">
    <property type="entry name" value="LapA_dom"/>
    <property type="match status" value="1"/>
</dbReference>
<evidence type="ECO:0000256" key="5">
    <source>
        <dbReference type="SAM" id="Phobius"/>
    </source>
</evidence>
<feature type="domain" description="Lipopolysaccharide assembly protein A" evidence="6">
    <location>
        <begin position="39"/>
        <end position="75"/>
    </location>
</feature>
<dbReference type="EMBL" id="JAUSRB010000001">
    <property type="protein sequence ID" value="MDP9861009.1"/>
    <property type="molecule type" value="Genomic_DNA"/>
</dbReference>
<evidence type="ECO:0000313" key="8">
    <source>
        <dbReference type="Proteomes" id="UP001230426"/>
    </source>
</evidence>
<sequence>MTRTPADGPRPSGGRLAAISPRGWTALALAALGVIFIAQNRDRVRIQWLTFSVTSPLWTALLAVMLVGVLIGLLLRRRPSKRR</sequence>
<keyword evidence="1" id="KW-1003">Cell membrane</keyword>
<feature type="transmembrane region" description="Helical" evidence="5">
    <location>
        <begin position="21"/>
        <end position="38"/>
    </location>
</feature>
<dbReference type="RefSeq" id="WP_306856692.1">
    <property type="nucleotide sequence ID" value="NZ_JAUSRB010000001.1"/>
</dbReference>
<evidence type="ECO:0000313" key="7">
    <source>
        <dbReference type="EMBL" id="MDP9861009.1"/>
    </source>
</evidence>
<keyword evidence="4 5" id="KW-0472">Membrane</keyword>
<keyword evidence="3 5" id="KW-1133">Transmembrane helix</keyword>
<evidence type="ECO:0000256" key="1">
    <source>
        <dbReference type="ARBA" id="ARBA00022475"/>
    </source>
</evidence>
<evidence type="ECO:0000256" key="2">
    <source>
        <dbReference type="ARBA" id="ARBA00022692"/>
    </source>
</evidence>
<dbReference type="Proteomes" id="UP001230426">
    <property type="component" value="Unassembled WGS sequence"/>
</dbReference>
<evidence type="ECO:0000259" key="6">
    <source>
        <dbReference type="Pfam" id="PF06305"/>
    </source>
</evidence>
<keyword evidence="8" id="KW-1185">Reference proteome</keyword>
<dbReference type="InterPro" id="IPR010445">
    <property type="entry name" value="LapA_dom"/>
</dbReference>
<evidence type="ECO:0000256" key="3">
    <source>
        <dbReference type="ARBA" id="ARBA00022989"/>
    </source>
</evidence>
<protein>
    <submittedName>
        <fullName evidence="7">Integral membrane protein</fullName>
    </submittedName>
</protein>
<gene>
    <name evidence="7" type="ORF">J2S55_000268</name>
</gene>
<reference evidence="7 8" key="1">
    <citation type="submission" date="2023-07" db="EMBL/GenBank/DDBJ databases">
        <title>Sequencing the genomes of 1000 actinobacteria strains.</title>
        <authorList>
            <person name="Klenk H.-P."/>
        </authorList>
    </citation>
    <scope>NUCLEOTIDE SEQUENCE [LARGE SCALE GENOMIC DNA]</scope>
    <source>
        <strain evidence="7 8">DSM 44109</strain>
    </source>
</reference>
<feature type="transmembrane region" description="Helical" evidence="5">
    <location>
        <begin position="58"/>
        <end position="75"/>
    </location>
</feature>
<keyword evidence="2 5" id="KW-0812">Transmembrane</keyword>
<accession>A0ABT9QVJ1</accession>
<organism evidence="7 8">
    <name type="scientific">Streptosporangium brasiliense</name>
    <dbReference type="NCBI Taxonomy" id="47480"/>
    <lineage>
        <taxon>Bacteria</taxon>
        <taxon>Bacillati</taxon>
        <taxon>Actinomycetota</taxon>
        <taxon>Actinomycetes</taxon>
        <taxon>Streptosporangiales</taxon>
        <taxon>Streptosporangiaceae</taxon>
        <taxon>Streptosporangium</taxon>
    </lineage>
</organism>
<evidence type="ECO:0000256" key="4">
    <source>
        <dbReference type="ARBA" id="ARBA00023136"/>
    </source>
</evidence>
<comment type="caution">
    <text evidence="7">The sequence shown here is derived from an EMBL/GenBank/DDBJ whole genome shotgun (WGS) entry which is preliminary data.</text>
</comment>